<comment type="caution">
    <text evidence="1">The sequence shown here is derived from an EMBL/GenBank/DDBJ whole genome shotgun (WGS) entry which is preliminary data.</text>
</comment>
<proteinExistence type="predicted"/>
<evidence type="ECO:0000313" key="2">
    <source>
        <dbReference type="Proteomes" id="UP000543556"/>
    </source>
</evidence>
<dbReference type="EMBL" id="JAAMFM010000034">
    <property type="protein sequence ID" value="NVM96554.1"/>
    <property type="molecule type" value="Genomic_DNA"/>
</dbReference>
<organism evidence="1 2">
    <name type="scientific">Arthrobacter wenxiniae</name>
    <dbReference type="NCBI Taxonomy" id="2713570"/>
    <lineage>
        <taxon>Bacteria</taxon>
        <taxon>Bacillati</taxon>
        <taxon>Actinomycetota</taxon>
        <taxon>Actinomycetes</taxon>
        <taxon>Micrococcales</taxon>
        <taxon>Micrococcaceae</taxon>
        <taxon>Arthrobacter</taxon>
    </lineage>
</organism>
<dbReference type="RefSeq" id="WP_176636274.1">
    <property type="nucleotide sequence ID" value="NZ_JAAMFM010000034.1"/>
</dbReference>
<evidence type="ECO:0000313" key="1">
    <source>
        <dbReference type="EMBL" id="NVM96554.1"/>
    </source>
</evidence>
<keyword evidence="2" id="KW-1185">Reference proteome</keyword>
<dbReference type="Proteomes" id="UP000543556">
    <property type="component" value="Unassembled WGS sequence"/>
</dbReference>
<name>A0A7Y7IJE1_9MICC</name>
<protein>
    <submittedName>
        <fullName evidence="1">Uncharacterized protein</fullName>
    </submittedName>
</protein>
<reference evidence="1 2" key="1">
    <citation type="submission" date="2020-02" db="EMBL/GenBank/DDBJ databases">
        <title>Genome sequence of strain AETb3-4.</title>
        <authorList>
            <person name="Gao J."/>
            <person name="Zhang X."/>
        </authorList>
    </citation>
    <scope>NUCLEOTIDE SEQUENCE [LARGE SCALE GENOMIC DNA]</scope>
    <source>
        <strain evidence="1 2">AETb3-4</strain>
    </source>
</reference>
<accession>A0A7Y7IJE1</accession>
<sequence length="50" mass="4793">MGARGVGTLGVGTLGVGTLGVGGPGLLGMRDRAQAVVYAYGTGFILAAGR</sequence>
<dbReference type="AlphaFoldDB" id="A0A7Y7IJE1"/>
<gene>
    <name evidence="1" type="ORF">G6034_16895</name>
</gene>